<dbReference type="AlphaFoldDB" id="A0A7I7PCP9"/>
<reference evidence="3 4" key="1">
    <citation type="submission" date="2017-02" db="EMBL/GenBank/DDBJ databases">
        <title>The new phylogeny of genus Mycobacterium.</title>
        <authorList>
            <person name="Tortoli E."/>
            <person name="Trovato A."/>
            <person name="Cirillo D.M."/>
        </authorList>
    </citation>
    <scope>NUCLEOTIDE SEQUENCE [LARGE SCALE GENOMIC DNA]</scope>
    <source>
        <strain evidence="3 4">DSM 45145</strain>
    </source>
</reference>
<reference evidence="2" key="3">
    <citation type="submission" date="2020-02" db="EMBL/GenBank/DDBJ databases">
        <authorList>
            <person name="Matsumoto Y."/>
            <person name="Motooka D."/>
            <person name="Nakamura S."/>
        </authorList>
    </citation>
    <scope>NUCLEOTIDE SEQUENCE</scope>
    <source>
        <strain evidence="2">JCM 16367</strain>
    </source>
</reference>
<accession>A0A7I7PCP9</accession>
<sequence>MDTVLDPLDQFLFDLGRVAGVTILLQCFWAYDRPIDIDGLLQFHDHLQRGRLSRRIEPSPLRFGRHRWISPNGSPNIELVASPRPREEFDAWLNEQARTPLDPAHGPGWHLAALPFSDGGGGVSLVISHCLTDGLGLIEALADASLGRDDPISWPAAGSRRRWQAVREDARQTARDTRAMGRAVATAVRSARRRRNSAEAAARRPTTPPVLRDGADETITLPMATIFVDADEWEGRAQSLGGTGSALLAGLAARLAHRLGRVTTDGSVAVQIPVDERTPGDTRANATGNIGITVDPESATTDLREIRSAIKQALIQHRQEPDEERAMMAILPLLPLLPKRLLRPAGNATTVVSSTLGLVNPAAARPDGTDADRVAGRLLYPGVTTTMMDRFGGLLMVLSGVVHRQVFVSVTAYQPGRPNSDDDLRQELSSTLDDFSLPGAFL</sequence>
<dbReference type="SUPFAM" id="SSF52777">
    <property type="entry name" value="CoA-dependent acyltransferases"/>
    <property type="match status" value="1"/>
</dbReference>
<feature type="region of interest" description="Disordered" evidence="1">
    <location>
        <begin position="171"/>
        <end position="214"/>
    </location>
</feature>
<gene>
    <name evidence="3" type="ORF">BST37_22505</name>
    <name evidence="2" type="ORF">MNVI_15830</name>
</gene>
<dbReference type="RefSeq" id="WP_083090122.1">
    <property type="nucleotide sequence ID" value="NZ_AP022583.1"/>
</dbReference>
<reference evidence="2 5" key="2">
    <citation type="journal article" date="2019" name="Emerg. Microbes Infect.">
        <title>Comprehensive subspecies identification of 175 nontuberculous mycobacteria species based on 7547 genomic profiles.</title>
        <authorList>
            <person name="Matsumoto Y."/>
            <person name="Kinjo T."/>
            <person name="Motooka D."/>
            <person name="Nabeya D."/>
            <person name="Jung N."/>
            <person name="Uechi K."/>
            <person name="Horii T."/>
            <person name="Iida T."/>
            <person name="Fujita J."/>
            <person name="Nakamura S."/>
        </authorList>
    </citation>
    <scope>NUCLEOTIDE SEQUENCE [LARGE SCALE GENOMIC DNA]</scope>
    <source>
        <strain evidence="2 5">JCM 16367</strain>
    </source>
</reference>
<name>A0A7I7PCP9_9MYCO</name>
<protein>
    <recommendedName>
        <fullName evidence="6">Diacylglycerol O-acyltransferase</fullName>
    </recommendedName>
</protein>
<evidence type="ECO:0000313" key="4">
    <source>
        <dbReference type="Proteomes" id="UP000192374"/>
    </source>
</evidence>
<dbReference type="EMBL" id="AP022583">
    <property type="protein sequence ID" value="BBY06265.1"/>
    <property type="molecule type" value="Genomic_DNA"/>
</dbReference>
<evidence type="ECO:0000313" key="2">
    <source>
        <dbReference type="EMBL" id="BBY06265.1"/>
    </source>
</evidence>
<proteinExistence type="predicted"/>
<dbReference type="KEGG" id="mnv:MNVI_15830"/>
<keyword evidence="4" id="KW-1185">Reference proteome</keyword>
<evidence type="ECO:0000313" key="3">
    <source>
        <dbReference type="EMBL" id="ORB10761.1"/>
    </source>
</evidence>
<dbReference type="EMBL" id="MVIC01000090">
    <property type="protein sequence ID" value="ORB10761.1"/>
    <property type="molecule type" value="Genomic_DNA"/>
</dbReference>
<dbReference type="Proteomes" id="UP000466894">
    <property type="component" value="Chromosome"/>
</dbReference>
<evidence type="ECO:0000256" key="1">
    <source>
        <dbReference type="SAM" id="MobiDB-lite"/>
    </source>
</evidence>
<dbReference type="OrthoDB" id="8183309at2"/>
<organism evidence="2 5">
    <name type="scientific">Mycobacterium noviomagense</name>
    <dbReference type="NCBI Taxonomy" id="459858"/>
    <lineage>
        <taxon>Bacteria</taxon>
        <taxon>Bacillati</taxon>
        <taxon>Actinomycetota</taxon>
        <taxon>Actinomycetes</taxon>
        <taxon>Mycobacteriales</taxon>
        <taxon>Mycobacteriaceae</taxon>
        <taxon>Mycobacterium</taxon>
    </lineage>
</organism>
<dbReference type="InterPro" id="IPR023213">
    <property type="entry name" value="CAT-like_dom_sf"/>
</dbReference>
<dbReference type="Proteomes" id="UP000192374">
    <property type="component" value="Unassembled WGS sequence"/>
</dbReference>
<dbReference type="Gene3D" id="3.30.559.10">
    <property type="entry name" value="Chloramphenicol acetyltransferase-like domain"/>
    <property type="match status" value="1"/>
</dbReference>
<evidence type="ECO:0000313" key="5">
    <source>
        <dbReference type="Proteomes" id="UP000466894"/>
    </source>
</evidence>
<evidence type="ECO:0008006" key="6">
    <source>
        <dbReference type="Google" id="ProtNLM"/>
    </source>
</evidence>